<feature type="domain" description="AtC3H23-like CCCH zinc finger" evidence="6">
    <location>
        <begin position="52"/>
        <end position="84"/>
    </location>
</feature>
<dbReference type="OrthoDB" id="410307at2759"/>
<evidence type="ECO:0000259" key="6">
    <source>
        <dbReference type="Pfam" id="PF25512"/>
    </source>
</evidence>
<dbReference type="OMA" id="CPYAHKE"/>
<evidence type="ECO:0000256" key="3">
    <source>
        <dbReference type="ARBA" id="ARBA00022833"/>
    </source>
</evidence>
<keyword evidence="4" id="KW-0238">DNA-binding</keyword>
<dbReference type="AlphaFoldDB" id="A0A3L6E5U8"/>
<evidence type="ECO:0000256" key="2">
    <source>
        <dbReference type="ARBA" id="ARBA00022771"/>
    </source>
</evidence>
<keyword evidence="2" id="KW-0863">Zinc-finger</keyword>
<accession>A0A3L6E5U8</accession>
<dbReference type="PANTHER" id="PTHR14493:SF146">
    <property type="entry name" value="OS07G0668600 PROTEIN"/>
    <property type="match status" value="1"/>
</dbReference>
<feature type="region of interest" description="Disordered" evidence="5">
    <location>
        <begin position="1"/>
        <end position="22"/>
    </location>
</feature>
<comment type="caution">
    <text evidence="7">The sequence shown here is derived from an EMBL/GenBank/DDBJ whole genome shotgun (WGS) entry which is preliminary data.</text>
</comment>
<dbReference type="GO" id="GO:0008270">
    <property type="term" value="F:zinc ion binding"/>
    <property type="evidence" value="ECO:0007669"/>
    <property type="project" value="UniProtKB-KW"/>
</dbReference>
<organism evidence="7 8">
    <name type="scientific">Zea mays</name>
    <name type="common">Maize</name>
    <dbReference type="NCBI Taxonomy" id="4577"/>
    <lineage>
        <taxon>Eukaryota</taxon>
        <taxon>Viridiplantae</taxon>
        <taxon>Streptophyta</taxon>
        <taxon>Embryophyta</taxon>
        <taxon>Tracheophyta</taxon>
        <taxon>Spermatophyta</taxon>
        <taxon>Magnoliopsida</taxon>
        <taxon>Liliopsida</taxon>
        <taxon>Poales</taxon>
        <taxon>Poaceae</taxon>
        <taxon>PACMAD clade</taxon>
        <taxon>Panicoideae</taxon>
        <taxon>Andropogonodae</taxon>
        <taxon>Andropogoneae</taxon>
        <taxon>Tripsacinae</taxon>
        <taxon>Zea</taxon>
    </lineage>
</organism>
<dbReference type="GO" id="GO:0003677">
    <property type="term" value="F:DNA binding"/>
    <property type="evidence" value="ECO:0007669"/>
    <property type="project" value="UniProtKB-KW"/>
</dbReference>
<protein>
    <submittedName>
        <fullName evidence="7">Zinc finger CCCH domain-containing protein 54</fullName>
    </submittedName>
</protein>
<dbReference type="Pfam" id="PF25512">
    <property type="entry name" value="zf-CCCH_AtC3H23"/>
    <property type="match status" value="1"/>
</dbReference>
<name>A0A3L6E5U8_MAIZE</name>
<evidence type="ECO:0000256" key="4">
    <source>
        <dbReference type="ARBA" id="ARBA00023125"/>
    </source>
</evidence>
<keyword evidence="1" id="KW-0479">Metal-binding</keyword>
<sequence>MMASSLPLVTTGLRHPPQQQSPRVVLQSEDPTEWCAWAHQGHRLWVAMPDSFWVYTYKVDRCPFRGNHVWTTCPYAHWGERARRRDPSRYAYAAATCPDYADSKRRNRLAGSTAPPTCARGLRCGFAHGVFETWLHPTRFRTRMCEAGAGCSRRVCFFAHCLAQRRREDDLVLPLVVFPAITMPPPLPLPLPLPPLAFVVPNNPLPPVPPALPCPRSVSVVAHQVDRVTQAMQQGRSVRLLTRADADAASSSSSYFSSSRAPASNAAVATAPGDDEDIDIVAIVTGCCLASEEESKAAGGGDYPHLDLNLIMDIVRMN</sequence>
<evidence type="ECO:0000313" key="8">
    <source>
        <dbReference type="Proteomes" id="UP000251960"/>
    </source>
</evidence>
<evidence type="ECO:0000256" key="5">
    <source>
        <dbReference type="SAM" id="MobiDB-lite"/>
    </source>
</evidence>
<dbReference type="ExpressionAtlas" id="A0A3L6E5U8">
    <property type="expression patterns" value="baseline and differential"/>
</dbReference>
<dbReference type="EMBL" id="NCVQ01000008">
    <property type="protein sequence ID" value="PWZ15878.1"/>
    <property type="molecule type" value="Genomic_DNA"/>
</dbReference>
<gene>
    <name evidence="7" type="primary">PEI1</name>
    <name evidence="7" type="ORF">Zm00014a_026773</name>
</gene>
<dbReference type="Proteomes" id="UP000251960">
    <property type="component" value="Chromosome 7"/>
</dbReference>
<dbReference type="InterPro" id="IPR057444">
    <property type="entry name" value="Znf-CCCH_AtC3H23-like"/>
</dbReference>
<evidence type="ECO:0000256" key="1">
    <source>
        <dbReference type="ARBA" id="ARBA00022723"/>
    </source>
</evidence>
<dbReference type="PANTHER" id="PTHR14493">
    <property type="entry name" value="UNKEMPT FAMILY MEMBER"/>
    <property type="match status" value="1"/>
</dbReference>
<reference evidence="7 8" key="1">
    <citation type="journal article" date="2018" name="Nat. Genet.">
        <title>Extensive intraspecific gene order and gene structural variations between Mo17 and other maize genomes.</title>
        <authorList>
            <person name="Sun S."/>
            <person name="Zhou Y."/>
            <person name="Chen J."/>
            <person name="Shi J."/>
            <person name="Zhao H."/>
            <person name="Zhao H."/>
            <person name="Song W."/>
            <person name="Zhang M."/>
            <person name="Cui Y."/>
            <person name="Dong X."/>
            <person name="Liu H."/>
            <person name="Ma X."/>
            <person name="Jiao Y."/>
            <person name="Wang B."/>
            <person name="Wei X."/>
            <person name="Stein J.C."/>
            <person name="Glaubitz J.C."/>
            <person name="Lu F."/>
            <person name="Yu G."/>
            <person name="Liang C."/>
            <person name="Fengler K."/>
            <person name="Li B."/>
            <person name="Rafalski A."/>
            <person name="Schnable P.S."/>
            <person name="Ware D.H."/>
            <person name="Buckler E.S."/>
            <person name="Lai J."/>
        </authorList>
    </citation>
    <scope>NUCLEOTIDE SEQUENCE [LARGE SCALE GENOMIC DNA]</scope>
    <source>
        <strain evidence="8">cv. Missouri 17</strain>
        <tissue evidence="7">Seedling</tissue>
    </source>
</reference>
<evidence type="ECO:0000313" key="7">
    <source>
        <dbReference type="EMBL" id="PWZ15878.1"/>
    </source>
</evidence>
<dbReference type="InterPro" id="IPR045234">
    <property type="entry name" value="Unkempt-like"/>
</dbReference>
<keyword evidence="3" id="KW-0862">Zinc</keyword>
<dbReference type="KEGG" id="zma:100193688"/>
<proteinExistence type="predicted"/>